<dbReference type="Proteomes" id="UP001314263">
    <property type="component" value="Unassembled WGS sequence"/>
</dbReference>
<evidence type="ECO:0000313" key="1">
    <source>
        <dbReference type="EMBL" id="CAK0787320.1"/>
    </source>
</evidence>
<dbReference type="AlphaFoldDB" id="A0AAV1IM46"/>
<gene>
    <name evidence="1" type="ORF">CVIRNUC_010538</name>
</gene>
<protein>
    <submittedName>
        <fullName evidence="1">Uncharacterized protein</fullName>
    </submittedName>
</protein>
<keyword evidence="2" id="KW-1185">Reference proteome</keyword>
<organism evidence="1 2">
    <name type="scientific">Coccomyxa viridis</name>
    <dbReference type="NCBI Taxonomy" id="1274662"/>
    <lineage>
        <taxon>Eukaryota</taxon>
        <taxon>Viridiplantae</taxon>
        <taxon>Chlorophyta</taxon>
        <taxon>core chlorophytes</taxon>
        <taxon>Trebouxiophyceae</taxon>
        <taxon>Trebouxiophyceae incertae sedis</taxon>
        <taxon>Coccomyxaceae</taxon>
        <taxon>Coccomyxa</taxon>
    </lineage>
</organism>
<name>A0AAV1IM46_9CHLO</name>
<sequence>MYAAIPAPLERKSTWSWKLPFLKAPGSTRALQDEVIHHQRQEIEYMREHLHVQDEEMRALQRGTGISSHTAADLRERLNFQCFKYELLVDMWAMRVLDNEELAQRGSA</sequence>
<evidence type="ECO:0000313" key="2">
    <source>
        <dbReference type="Proteomes" id="UP001314263"/>
    </source>
</evidence>
<dbReference type="EMBL" id="CAUYUE010000016">
    <property type="protein sequence ID" value="CAK0787320.1"/>
    <property type="molecule type" value="Genomic_DNA"/>
</dbReference>
<comment type="caution">
    <text evidence="1">The sequence shown here is derived from an EMBL/GenBank/DDBJ whole genome shotgun (WGS) entry which is preliminary data.</text>
</comment>
<accession>A0AAV1IM46</accession>
<proteinExistence type="predicted"/>
<reference evidence="1 2" key="1">
    <citation type="submission" date="2023-10" db="EMBL/GenBank/DDBJ databases">
        <authorList>
            <person name="Maclean D."/>
            <person name="Macfadyen A."/>
        </authorList>
    </citation>
    <scope>NUCLEOTIDE SEQUENCE [LARGE SCALE GENOMIC DNA]</scope>
</reference>